<dbReference type="InterPro" id="IPR019662">
    <property type="entry name" value="DUF2516"/>
</dbReference>
<gene>
    <name evidence="2" type="ORF">ACFQBT_16430</name>
</gene>
<sequence>MSLDIVQGYVALILGAAVLALQVFAFVEALRYRTDAYPAAGKLTKIAWSAITGVAVLIGLLSLRSPLNIFELLAAAAAIVFLVDVRPALRQVLGKDNAKGGRGPYGGW</sequence>
<keyword evidence="1" id="KW-1133">Transmembrane helix</keyword>
<feature type="transmembrane region" description="Helical" evidence="1">
    <location>
        <begin position="6"/>
        <end position="26"/>
    </location>
</feature>
<keyword evidence="1" id="KW-0812">Transmembrane</keyword>
<protein>
    <submittedName>
        <fullName evidence="2">DUF2516 family protein</fullName>
    </submittedName>
</protein>
<feature type="transmembrane region" description="Helical" evidence="1">
    <location>
        <begin position="69"/>
        <end position="89"/>
    </location>
</feature>
<comment type="caution">
    <text evidence="2">The sequence shown here is derived from an EMBL/GenBank/DDBJ whole genome shotgun (WGS) entry which is preliminary data.</text>
</comment>
<evidence type="ECO:0000313" key="3">
    <source>
        <dbReference type="Proteomes" id="UP001596356"/>
    </source>
</evidence>
<accession>A0ABW2AWI5</accession>
<feature type="transmembrane region" description="Helical" evidence="1">
    <location>
        <begin position="46"/>
        <end position="63"/>
    </location>
</feature>
<dbReference type="EMBL" id="JBHSWJ010000002">
    <property type="protein sequence ID" value="MFC6715315.1"/>
    <property type="molecule type" value="Genomic_DNA"/>
</dbReference>
<keyword evidence="3" id="KW-1185">Reference proteome</keyword>
<dbReference type="RefSeq" id="WP_377824335.1">
    <property type="nucleotide sequence ID" value="NZ_JBHSWJ010000002.1"/>
</dbReference>
<organism evidence="2 3">
    <name type="scientific">Branchiibius cervicis</name>
    <dbReference type="NCBI Taxonomy" id="908252"/>
    <lineage>
        <taxon>Bacteria</taxon>
        <taxon>Bacillati</taxon>
        <taxon>Actinomycetota</taxon>
        <taxon>Actinomycetes</taxon>
        <taxon>Micrococcales</taxon>
        <taxon>Dermacoccaceae</taxon>
        <taxon>Branchiibius</taxon>
    </lineage>
</organism>
<proteinExistence type="predicted"/>
<evidence type="ECO:0000313" key="2">
    <source>
        <dbReference type="EMBL" id="MFC6715315.1"/>
    </source>
</evidence>
<keyword evidence="1" id="KW-0472">Membrane</keyword>
<name>A0ABW2AWI5_9MICO</name>
<evidence type="ECO:0000256" key="1">
    <source>
        <dbReference type="SAM" id="Phobius"/>
    </source>
</evidence>
<dbReference type="Pfam" id="PF10724">
    <property type="entry name" value="DUF2516"/>
    <property type="match status" value="1"/>
</dbReference>
<dbReference type="Proteomes" id="UP001596356">
    <property type="component" value="Unassembled WGS sequence"/>
</dbReference>
<reference evidence="3" key="1">
    <citation type="journal article" date="2019" name="Int. J. Syst. Evol. Microbiol.">
        <title>The Global Catalogue of Microorganisms (GCM) 10K type strain sequencing project: providing services to taxonomists for standard genome sequencing and annotation.</title>
        <authorList>
            <consortium name="The Broad Institute Genomics Platform"/>
            <consortium name="The Broad Institute Genome Sequencing Center for Infectious Disease"/>
            <person name="Wu L."/>
            <person name="Ma J."/>
        </authorList>
    </citation>
    <scope>NUCLEOTIDE SEQUENCE [LARGE SCALE GENOMIC DNA]</scope>
    <source>
        <strain evidence="3">NBRC 106593</strain>
    </source>
</reference>